<dbReference type="GO" id="GO:0005737">
    <property type="term" value="C:cytoplasm"/>
    <property type="evidence" value="ECO:0000318"/>
    <property type="project" value="GO_Central"/>
</dbReference>
<keyword evidence="4" id="KW-0732">Signal</keyword>
<accession>A0A8R1YEW5</accession>
<dbReference type="EnsemblMetazoa" id="PPA12202.1">
    <property type="protein sequence ID" value="PPA12202.1"/>
    <property type="gene ID" value="WBGene00101756"/>
</dbReference>
<evidence type="ECO:0000256" key="4">
    <source>
        <dbReference type="SAM" id="SignalP"/>
    </source>
</evidence>
<dbReference type="AlphaFoldDB" id="A0A2A6BJT3"/>
<dbReference type="Proteomes" id="UP000005239">
    <property type="component" value="Unassembled WGS sequence"/>
</dbReference>
<dbReference type="OrthoDB" id="5869326at2759"/>
<feature type="region of interest" description="Disordered" evidence="3">
    <location>
        <begin position="135"/>
        <end position="155"/>
    </location>
</feature>
<sequence>MQFLLLSLVFTVSSAILRRPAPEFDLEALRAVDPRHAARVEWLFTRRRRFSPCLLCKSGGRPAKHVSTKVGAYRPPFATSNMNLVLLALLFSTCAAQFFHAPPIVYYEDLDPATAKQYRSLFLVNKRHDSFLDISSMKRGGNHPRSREEALGDEQRTHHCSVGLLRFRMPPPPPPLLQYTEGRGYWRPMAPVCPRHMDRRLLMAIRYKQTSEGAAATAETVKSKFNDMRNSSLFKSFERKLGIAYTSAKMTASTSIDAGVSMSGPWSLRRLQFGQYGAHPPPSILSYRATGTSNEPNVFKTRVWRFPVIRKN</sequence>
<evidence type="ECO:0000256" key="3">
    <source>
        <dbReference type="SAM" id="MobiDB-lite"/>
    </source>
</evidence>
<dbReference type="PANTHER" id="PTHR19307:SF14">
    <property type="entry name" value="TUMOR PROTEIN D52"/>
    <property type="match status" value="1"/>
</dbReference>
<protein>
    <submittedName>
        <fullName evidence="5">Uncharacterized protein</fullName>
    </submittedName>
</protein>
<gene>
    <name evidence="5" type="primary">WBGene00101756</name>
</gene>
<keyword evidence="2" id="KW-0175">Coiled coil</keyword>
<feature type="compositionally biased region" description="Basic and acidic residues" evidence="3">
    <location>
        <begin position="145"/>
        <end position="155"/>
    </location>
</feature>
<organism evidence="5 6">
    <name type="scientific">Pristionchus pacificus</name>
    <name type="common">Parasitic nematode worm</name>
    <dbReference type="NCBI Taxonomy" id="54126"/>
    <lineage>
        <taxon>Eukaryota</taxon>
        <taxon>Metazoa</taxon>
        <taxon>Ecdysozoa</taxon>
        <taxon>Nematoda</taxon>
        <taxon>Chromadorea</taxon>
        <taxon>Rhabditida</taxon>
        <taxon>Rhabditina</taxon>
        <taxon>Diplogasteromorpha</taxon>
        <taxon>Diplogasteroidea</taxon>
        <taxon>Neodiplogasteridae</taxon>
        <taxon>Pristionchus</taxon>
    </lineage>
</organism>
<reference evidence="6" key="1">
    <citation type="journal article" date="2008" name="Nat. Genet.">
        <title>The Pristionchus pacificus genome provides a unique perspective on nematode lifestyle and parasitism.</title>
        <authorList>
            <person name="Dieterich C."/>
            <person name="Clifton S.W."/>
            <person name="Schuster L.N."/>
            <person name="Chinwalla A."/>
            <person name="Delehaunty K."/>
            <person name="Dinkelacker I."/>
            <person name="Fulton L."/>
            <person name="Fulton R."/>
            <person name="Godfrey J."/>
            <person name="Minx P."/>
            <person name="Mitreva M."/>
            <person name="Roeseler W."/>
            <person name="Tian H."/>
            <person name="Witte H."/>
            <person name="Yang S.P."/>
            <person name="Wilson R.K."/>
            <person name="Sommer R.J."/>
        </authorList>
    </citation>
    <scope>NUCLEOTIDE SEQUENCE [LARGE SCALE GENOMIC DNA]</scope>
    <source>
        <strain evidence="6">PS312</strain>
    </source>
</reference>
<comment type="similarity">
    <text evidence="1">Belongs to the TPD52 family.</text>
</comment>
<evidence type="ECO:0000313" key="6">
    <source>
        <dbReference type="Proteomes" id="UP000005239"/>
    </source>
</evidence>
<evidence type="ECO:0000313" key="5">
    <source>
        <dbReference type="EnsemblMetazoa" id="PPA12202.1"/>
    </source>
</evidence>
<evidence type="ECO:0000256" key="2">
    <source>
        <dbReference type="ARBA" id="ARBA00023054"/>
    </source>
</evidence>
<proteinExistence type="inferred from homology"/>
<reference evidence="5" key="2">
    <citation type="submission" date="2022-06" db="UniProtKB">
        <authorList>
            <consortium name="EnsemblMetazoa"/>
        </authorList>
    </citation>
    <scope>IDENTIFICATION</scope>
    <source>
        <strain evidence="5">PS312</strain>
    </source>
</reference>
<evidence type="ECO:0000256" key="1">
    <source>
        <dbReference type="ARBA" id="ARBA00005702"/>
    </source>
</evidence>
<feature type="chain" id="PRO_5043893152" evidence="4">
    <location>
        <begin position="16"/>
        <end position="312"/>
    </location>
</feature>
<accession>A0A2A6BJT3</accession>
<keyword evidence="6" id="KW-1185">Reference proteome</keyword>
<feature type="signal peptide" evidence="4">
    <location>
        <begin position="1"/>
        <end position="15"/>
    </location>
</feature>
<dbReference type="PANTHER" id="PTHR19307">
    <property type="entry name" value="TUMOR PROTEIN D52"/>
    <property type="match status" value="1"/>
</dbReference>
<dbReference type="InterPro" id="IPR007327">
    <property type="entry name" value="TPD52"/>
</dbReference>
<name>A0A2A6BJT3_PRIPA</name>